<keyword evidence="1 3" id="KW-0853">WD repeat</keyword>
<dbReference type="PROSITE" id="PS50294">
    <property type="entry name" value="WD_REPEATS_REGION"/>
    <property type="match status" value="1"/>
</dbReference>
<proteinExistence type="predicted"/>
<dbReference type="STRING" id="45286.A0A0X8HSD6"/>
<evidence type="ECO:0000256" key="1">
    <source>
        <dbReference type="ARBA" id="ARBA00022574"/>
    </source>
</evidence>
<evidence type="ECO:0000256" key="4">
    <source>
        <dbReference type="SAM" id="MobiDB-lite"/>
    </source>
</evidence>
<evidence type="ECO:0000256" key="3">
    <source>
        <dbReference type="PROSITE-ProRule" id="PRU00221"/>
    </source>
</evidence>
<keyword evidence="6" id="KW-1185">Reference proteome</keyword>
<dbReference type="GeneID" id="28723776"/>
<dbReference type="InterPro" id="IPR001680">
    <property type="entry name" value="WD40_rpt"/>
</dbReference>
<protein>
    <submittedName>
        <fullName evidence="5">HDL216Wp</fullName>
    </submittedName>
</protein>
<keyword evidence="2" id="KW-0677">Repeat</keyword>
<dbReference type="Proteomes" id="UP000243052">
    <property type="component" value="Chromosome iv"/>
</dbReference>
<organism evidence="5 6">
    <name type="scientific">Eremothecium sinecaudum</name>
    <dbReference type="NCBI Taxonomy" id="45286"/>
    <lineage>
        <taxon>Eukaryota</taxon>
        <taxon>Fungi</taxon>
        <taxon>Dikarya</taxon>
        <taxon>Ascomycota</taxon>
        <taxon>Saccharomycotina</taxon>
        <taxon>Saccharomycetes</taxon>
        <taxon>Saccharomycetales</taxon>
        <taxon>Saccharomycetaceae</taxon>
        <taxon>Eremothecium</taxon>
    </lineage>
</organism>
<dbReference type="AlphaFoldDB" id="A0A0X8HSD6"/>
<name>A0A0X8HSD6_9SACH</name>
<dbReference type="SMART" id="SM00320">
    <property type="entry name" value="WD40"/>
    <property type="match status" value="3"/>
</dbReference>
<dbReference type="PANTHER" id="PTHR22889:SF0">
    <property type="entry name" value="WD REPEAT-CONTAINING PROTEIN 89"/>
    <property type="match status" value="1"/>
</dbReference>
<dbReference type="InterPro" id="IPR015943">
    <property type="entry name" value="WD40/YVTN_repeat-like_dom_sf"/>
</dbReference>
<dbReference type="PROSITE" id="PS50082">
    <property type="entry name" value="WD_REPEATS_2"/>
    <property type="match status" value="1"/>
</dbReference>
<feature type="compositionally biased region" description="Basic residues" evidence="4">
    <location>
        <begin position="380"/>
        <end position="394"/>
    </location>
</feature>
<dbReference type="OrthoDB" id="25131at2759"/>
<gene>
    <name evidence="5" type="ORF">AW171_hschr42423</name>
</gene>
<evidence type="ECO:0000313" key="5">
    <source>
        <dbReference type="EMBL" id="AMD20528.1"/>
    </source>
</evidence>
<evidence type="ECO:0000256" key="2">
    <source>
        <dbReference type="ARBA" id="ARBA00022737"/>
    </source>
</evidence>
<sequence length="400" mass="44980">MSSYKKVSSTSFGSNNWCLKLKPLYAKGLLAGLSNGHVNIIDWQSGKAFQVFKAYENPINDLSVIDGDFDSGNLFAVSSGNNVKVYDVRLNDCVASIQNDQEAPFLSLDSRHGMLVCGTELQGVDAKIHMYDIKKFGIPQRSFIDSHHDDVTDLKFHPTDSNILLSGSTDGYVNIYDLTQPEEEDALHQVINFSSIHSCGWLAPNRIWTLSHMETFSIHELNDKSDYPREPNPVDFGDIRESWNCNYVIDIYPGFIATGKNQEDDSMLQLIPFSNEHVNVESSLVVPNAHGMEVVRDVLVPKLNTSVMYSGGEDGEVVMWKAKAPLNISSEFWDYSKPCNVFEDSIPEVDLTASEEVSNDVVDKVDTSEKISEKKDEKAKRKKETRSKKAKSKEHRYTPY</sequence>
<feature type="region of interest" description="Disordered" evidence="4">
    <location>
        <begin position="366"/>
        <end position="400"/>
    </location>
</feature>
<dbReference type="PANTHER" id="PTHR22889">
    <property type="entry name" value="WD REPEAT-CONTAINING PROTEIN 89"/>
    <property type="match status" value="1"/>
</dbReference>
<feature type="repeat" description="WD" evidence="3">
    <location>
        <begin position="144"/>
        <end position="186"/>
    </location>
</feature>
<feature type="compositionally biased region" description="Basic and acidic residues" evidence="4">
    <location>
        <begin position="366"/>
        <end position="379"/>
    </location>
</feature>
<dbReference type="EMBL" id="CP014244">
    <property type="protein sequence ID" value="AMD20528.1"/>
    <property type="molecule type" value="Genomic_DNA"/>
</dbReference>
<dbReference type="RefSeq" id="XP_017987524.1">
    <property type="nucleotide sequence ID" value="XM_018131898.1"/>
</dbReference>
<accession>A0A0X8HSD6</accession>
<dbReference type="InterPro" id="IPR039328">
    <property type="entry name" value="WDR89"/>
</dbReference>
<dbReference type="Pfam" id="PF00400">
    <property type="entry name" value="WD40"/>
    <property type="match status" value="1"/>
</dbReference>
<evidence type="ECO:0000313" key="6">
    <source>
        <dbReference type="Proteomes" id="UP000243052"/>
    </source>
</evidence>
<dbReference type="Gene3D" id="2.130.10.10">
    <property type="entry name" value="YVTN repeat-like/Quinoprotein amine dehydrogenase"/>
    <property type="match status" value="1"/>
</dbReference>
<reference evidence="5 6" key="1">
    <citation type="submission" date="2016-01" db="EMBL/GenBank/DDBJ databases">
        <title>Genome sequence of the yeast Holleya sinecauda.</title>
        <authorList>
            <person name="Dietrich F.S."/>
        </authorList>
    </citation>
    <scope>NUCLEOTIDE SEQUENCE [LARGE SCALE GENOMIC DNA]</scope>
    <source>
        <strain evidence="5 6">ATCC 58844</strain>
    </source>
</reference>
<dbReference type="SUPFAM" id="SSF50978">
    <property type="entry name" value="WD40 repeat-like"/>
    <property type="match status" value="1"/>
</dbReference>
<dbReference type="InterPro" id="IPR036322">
    <property type="entry name" value="WD40_repeat_dom_sf"/>
</dbReference>